<reference evidence="3 4" key="1">
    <citation type="submission" date="2023-01" db="EMBL/GenBank/DDBJ databases">
        <authorList>
            <person name="Whitehead M."/>
        </authorList>
    </citation>
    <scope>NUCLEOTIDE SEQUENCE [LARGE SCALE GENOMIC DNA]</scope>
</reference>
<dbReference type="EMBL" id="CARXXK010000005">
    <property type="protein sequence ID" value="CAI6368813.1"/>
    <property type="molecule type" value="Genomic_DNA"/>
</dbReference>
<gene>
    <name evidence="3" type="ORF">MEUPH1_LOCUS23130</name>
</gene>
<evidence type="ECO:0000256" key="2">
    <source>
        <dbReference type="SAM" id="SignalP"/>
    </source>
</evidence>
<evidence type="ECO:0000256" key="1">
    <source>
        <dbReference type="SAM" id="MobiDB-lite"/>
    </source>
</evidence>
<dbReference type="Proteomes" id="UP001160148">
    <property type="component" value="Unassembled WGS sequence"/>
</dbReference>
<organism evidence="3 4">
    <name type="scientific">Macrosiphum euphorbiae</name>
    <name type="common">potato aphid</name>
    <dbReference type="NCBI Taxonomy" id="13131"/>
    <lineage>
        <taxon>Eukaryota</taxon>
        <taxon>Metazoa</taxon>
        <taxon>Ecdysozoa</taxon>
        <taxon>Arthropoda</taxon>
        <taxon>Hexapoda</taxon>
        <taxon>Insecta</taxon>
        <taxon>Pterygota</taxon>
        <taxon>Neoptera</taxon>
        <taxon>Paraneoptera</taxon>
        <taxon>Hemiptera</taxon>
        <taxon>Sternorrhyncha</taxon>
        <taxon>Aphidomorpha</taxon>
        <taxon>Aphidoidea</taxon>
        <taxon>Aphididae</taxon>
        <taxon>Macrosiphini</taxon>
        <taxon>Macrosiphum</taxon>
    </lineage>
</organism>
<keyword evidence="2" id="KW-0732">Signal</keyword>
<keyword evidence="4" id="KW-1185">Reference proteome</keyword>
<evidence type="ECO:0000313" key="3">
    <source>
        <dbReference type="EMBL" id="CAI6368813.1"/>
    </source>
</evidence>
<feature type="chain" id="PRO_5043516415" evidence="2">
    <location>
        <begin position="24"/>
        <end position="199"/>
    </location>
</feature>
<feature type="region of interest" description="Disordered" evidence="1">
    <location>
        <begin position="36"/>
        <end position="92"/>
    </location>
</feature>
<accession>A0AAV0XKG7</accession>
<name>A0AAV0XKG7_9HEMI</name>
<feature type="signal peptide" evidence="2">
    <location>
        <begin position="1"/>
        <end position="23"/>
    </location>
</feature>
<proteinExistence type="predicted"/>
<evidence type="ECO:0000313" key="4">
    <source>
        <dbReference type="Proteomes" id="UP001160148"/>
    </source>
</evidence>
<sequence length="199" mass="22001">MDSGLARFAVLIVLFFLLTGDLAGMVKHMFEEYGGKQQNNQQPHRHQQQRNRQQSPEKSEGEGIARSPKPPVAAAVPEDIGAGGPTADEDPDMEAFAKSYSARMKLVNTIKESCLPKLICELTASTNRDSLTESERYLLSLIRETTISTTAEVTSKYHFAAHMGQLINGIDNTGCHNFYPGCPFPGLQVMQMMKKVKIL</sequence>
<dbReference type="AlphaFoldDB" id="A0AAV0XKG7"/>
<comment type="caution">
    <text evidence="3">The sequence shown here is derived from an EMBL/GenBank/DDBJ whole genome shotgun (WGS) entry which is preliminary data.</text>
</comment>
<protein>
    <submittedName>
        <fullName evidence="3">Uncharacterized protein</fullName>
    </submittedName>
</protein>